<dbReference type="Pfam" id="PF18962">
    <property type="entry name" value="Por_Secre_tail"/>
    <property type="match status" value="1"/>
</dbReference>
<dbReference type="Gene3D" id="2.60.40.10">
    <property type="entry name" value="Immunoglobulins"/>
    <property type="match status" value="1"/>
</dbReference>
<dbReference type="InterPro" id="IPR013783">
    <property type="entry name" value="Ig-like_fold"/>
</dbReference>
<dbReference type="InterPro" id="IPR026444">
    <property type="entry name" value="Secre_tail"/>
</dbReference>
<dbReference type="InterPro" id="IPR003961">
    <property type="entry name" value="FN3_dom"/>
</dbReference>
<evidence type="ECO:0000313" key="2">
    <source>
        <dbReference type="EMBL" id="MBK9718485.1"/>
    </source>
</evidence>
<sequence>MPAFSKNEIQLLRQYFEKDHKFRTGQIKARRRGVVLDNFNFQNEGFAQSGYRACSAFFGPDSTSTADYRTSLLNGSYLWSYGAGGGWYEGAGGISTTQNMAVDSLQGIFTFLFGSYFGDWDSPNNFMRSALGSGTILTCAWAGRPGWQMQHMAMGEHIGFSSLLSQNNNTLYINSPNGKRGVHGALMGDPTLVMYPMLPVSNLTIKEVAGLVELNWGASTHASEGYLIQRKKSSESNFQTIARNFVGLKYLDKCLNKDTTYEYRVCATKLENNASGSFYNVSAGLISSIKITRPDLAIDSIMTKDENAGFNQGKFLGAQVSGGTAPFTYTIKGNLDPNKLSAGTYTLIVEDANGCKTEKEFIIRLNTSNHEINIDHVIIYPQPADDFLYINTNSKWELNEVRLINPIGTESNVNVERTSQNLGRILVQNLKQGWYMIKGTNGNKHFEIPSIKL</sequence>
<dbReference type="Proteomes" id="UP000808349">
    <property type="component" value="Unassembled WGS sequence"/>
</dbReference>
<dbReference type="InterPro" id="IPR036116">
    <property type="entry name" value="FN3_sf"/>
</dbReference>
<organism evidence="2 3">
    <name type="scientific">Candidatus Defluviibacterium haderslevense</name>
    <dbReference type="NCBI Taxonomy" id="2981993"/>
    <lineage>
        <taxon>Bacteria</taxon>
        <taxon>Pseudomonadati</taxon>
        <taxon>Bacteroidota</taxon>
        <taxon>Saprospiria</taxon>
        <taxon>Saprospirales</taxon>
        <taxon>Saprospiraceae</taxon>
        <taxon>Candidatus Defluviibacterium</taxon>
    </lineage>
</organism>
<comment type="caution">
    <text evidence="2">The sequence shown here is derived from an EMBL/GenBank/DDBJ whole genome shotgun (WGS) entry which is preliminary data.</text>
</comment>
<dbReference type="SUPFAM" id="SSF49265">
    <property type="entry name" value="Fibronectin type III"/>
    <property type="match status" value="1"/>
</dbReference>
<gene>
    <name evidence="2" type="ORF">IPO85_13430</name>
</gene>
<reference evidence="2 3" key="1">
    <citation type="submission" date="2020-10" db="EMBL/GenBank/DDBJ databases">
        <title>Connecting structure to function with the recovery of over 1000 high-quality activated sludge metagenome-assembled genomes encoding full-length rRNA genes using long-read sequencing.</title>
        <authorList>
            <person name="Singleton C.M."/>
            <person name="Petriglieri F."/>
            <person name="Kristensen J.M."/>
            <person name="Kirkegaard R.H."/>
            <person name="Michaelsen T.Y."/>
            <person name="Andersen M.H."/>
            <person name="Karst S.M."/>
            <person name="Dueholm M.S."/>
            <person name="Nielsen P.H."/>
            <person name="Albertsen M."/>
        </authorList>
    </citation>
    <scope>NUCLEOTIDE SEQUENCE [LARGE SCALE GENOMIC DNA]</scope>
    <source>
        <strain evidence="2">Ribe_18-Q3-R11-54_BAT3C.373</strain>
    </source>
</reference>
<proteinExistence type="predicted"/>
<evidence type="ECO:0000259" key="1">
    <source>
        <dbReference type="Pfam" id="PF18962"/>
    </source>
</evidence>
<name>A0A9D7S9K3_9BACT</name>
<feature type="domain" description="Secretion system C-terminal sorting" evidence="1">
    <location>
        <begin position="379"/>
        <end position="444"/>
    </location>
</feature>
<dbReference type="EMBL" id="JADKFW010000010">
    <property type="protein sequence ID" value="MBK9718485.1"/>
    <property type="molecule type" value="Genomic_DNA"/>
</dbReference>
<evidence type="ECO:0000313" key="3">
    <source>
        <dbReference type="Proteomes" id="UP000808349"/>
    </source>
</evidence>
<dbReference type="AlphaFoldDB" id="A0A9D7S9K3"/>
<protein>
    <recommendedName>
        <fullName evidence="1">Secretion system C-terminal sorting domain-containing protein</fullName>
    </recommendedName>
</protein>
<accession>A0A9D7S9K3</accession>
<dbReference type="CDD" id="cd00063">
    <property type="entry name" value="FN3"/>
    <property type="match status" value="1"/>
</dbReference>